<keyword evidence="1" id="KW-0472">Membrane</keyword>
<evidence type="ECO:0000256" key="1">
    <source>
        <dbReference type="SAM" id="Phobius"/>
    </source>
</evidence>
<reference evidence="3" key="2">
    <citation type="journal article" date="2021" name="PeerJ">
        <title>Extensive microbial diversity within the chicken gut microbiome revealed by metagenomics and culture.</title>
        <authorList>
            <person name="Gilroy R."/>
            <person name="Ravi A."/>
            <person name="Getino M."/>
            <person name="Pursley I."/>
            <person name="Horton D.L."/>
            <person name="Alikhan N.F."/>
            <person name="Baker D."/>
            <person name="Gharbi K."/>
            <person name="Hall N."/>
            <person name="Watson M."/>
            <person name="Adriaenssens E.M."/>
            <person name="Foster-Nyarko E."/>
            <person name="Jarju S."/>
            <person name="Secka A."/>
            <person name="Antonio M."/>
            <person name="Oren A."/>
            <person name="Chaudhuri R.R."/>
            <person name="La Ragione R."/>
            <person name="Hildebrand F."/>
            <person name="Pallen M.J."/>
        </authorList>
    </citation>
    <scope>NUCLEOTIDE SEQUENCE</scope>
    <source>
        <strain evidence="3">ChiSjej6B24-2974</strain>
    </source>
</reference>
<feature type="domain" description="GGDEF" evidence="2">
    <location>
        <begin position="258"/>
        <end position="393"/>
    </location>
</feature>
<dbReference type="CDD" id="cd01949">
    <property type="entry name" value="GGDEF"/>
    <property type="match status" value="1"/>
</dbReference>
<evidence type="ECO:0000313" key="4">
    <source>
        <dbReference type="Proteomes" id="UP000824260"/>
    </source>
</evidence>
<dbReference type="InterPro" id="IPR029787">
    <property type="entry name" value="Nucleotide_cyclase"/>
</dbReference>
<feature type="transmembrane region" description="Helical" evidence="1">
    <location>
        <begin position="149"/>
        <end position="169"/>
    </location>
</feature>
<reference evidence="3" key="1">
    <citation type="submission" date="2020-10" db="EMBL/GenBank/DDBJ databases">
        <authorList>
            <person name="Gilroy R."/>
        </authorList>
    </citation>
    <scope>NUCLEOTIDE SEQUENCE</scope>
    <source>
        <strain evidence="3">ChiSjej6B24-2974</strain>
    </source>
</reference>
<protein>
    <submittedName>
        <fullName evidence="3">GGDEF domain-containing protein</fullName>
    </submittedName>
</protein>
<evidence type="ECO:0000259" key="2">
    <source>
        <dbReference type="PROSITE" id="PS50887"/>
    </source>
</evidence>
<gene>
    <name evidence="3" type="ORF">IAA52_06165</name>
</gene>
<dbReference type="PANTHER" id="PTHR45138">
    <property type="entry name" value="REGULATORY COMPONENTS OF SENSORY TRANSDUCTION SYSTEM"/>
    <property type="match status" value="1"/>
</dbReference>
<proteinExistence type="predicted"/>
<dbReference type="Proteomes" id="UP000824260">
    <property type="component" value="Unassembled WGS sequence"/>
</dbReference>
<dbReference type="NCBIfam" id="TIGR00254">
    <property type="entry name" value="GGDEF"/>
    <property type="match status" value="1"/>
</dbReference>
<dbReference type="SUPFAM" id="SSF55073">
    <property type="entry name" value="Nucleotide cyclase"/>
    <property type="match status" value="1"/>
</dbReference>
<name>A0A9D1CW41_9FIRM</name>
<dbReference type="InterPro" id="IPR000160">
    <property type="entry name" value="GGDEF_dom"/>
</dbReference>
<organism evidence="3 4">
    <name type="scientific">Candidatus Pullichristensenella stercorigallinarum</name>
    <dbReference type="NCBI Taxonomy" id="2840909"/>
    <lineage>
        <taxon>Bacteria</taxon>
        <taxon>Bacillati</taxon>
        <taxon>Bacillota</taxon>
        <taxon>Clostridia</taxon>
        <taxon>Candidatus Pullichristensenella</taxon>
    </lineage>
</organism>
<dbReference type="PANTHER" id="PTHR45138:SF9">
    <property type="entry name" value="DIGUANYLATE CYCLASE DGCM-RELATED"/>
    <property type="match status" value="1"/>
</dbReference>
<dbReference type="InterPro" id="IPR043128">
    <property type="entry name" value="Rev_trsase/Diguanyl_cyclase"/>
</dbReference>
<feature type="transmembrane region" description="Helical" evidence="1">
    <location>
        <begin position="42"/>
        <end position="61"/>
    </location>
</feature>
<dbReference type="GO" id="GO:0052621">
    <property type="term" value="F:diguanylate cyclase activity"/>
    <property type="evidence" value="ECO:0007669"/>
    <property type="project" value="TreeGrafter"/>
</dbReference>
<sequence>MSMAQRLYPVLYLEVNAIGLLILIIVAIGQGRSGLSSVRERLFYKLVSACALMLVLDSLMLLLDGCTFSGARLLFYAVCTAYYVFTPLSAYFWLRYCDFHIYADAERLRRWQGAYLAPFILNAALCISSVWTGWIFSVDAANVYHRGRLFALHAVVSLTYLLFALSLIWRRPASRQLTRTERIDLTLFMLPPVIGIVVQWLLYGVTILWVMVAIAILFVYINVQNEQIFSDPLTGLNNRRRFSQYLGLRAQSVPGEGQRLFALMVDLDRFKHINDTYGHAAGDRALMRMAEALKCACAEHNDFLARIGGDEFVLLCQRESEDEMRETVARLRSHLEALNRLSNDPFDVAFSAGWAEFGHAHTTAEAVLAAADRHMYNVKSAHESARGSHNQAI</sequence>
<dbReference type="AlphaFoldDB" id="A0A9D1CW41"/>
<keyword evidence="1" id="KW-1133">Transmembrane helix</keyword>
<feature type="transmembrane region" description="Helical" evidence="1">
    <location>
        <begin position="12"/>
        <end position="30"/>
    </location>
</feature>
<accession>A0A9D1CW41</accession>
<feature type="transmembrane region" description="Helical" evidence="1">
    <location>
        <begin position="115"/>
        <end position="137"/>
    </location>
</feature>
<keyword evidence="1" id="KW-0812">Transmembrane</keyword>
<dbReference type="EMBL" id="DVFZ01000059">
    <property type="protein sequence ID" value="HIQ82672.1"/>
    <property type="molecule type" value="Genomic_DNA"/>
</dbReference>
<feature type="transmembrane region" description="Helical" evidence="1">
    <location>
        <begin position="73"/>
        <end position="94"/>
    </location>
</feature>
<dbReference type="Pfam" id="PF00990">
    <property type="entry name" value="GGDEF"/>
    <property type="match status" value="1"/>
</dbReference>
<dbReference type="InterPro" id="IPR050469">
    <property type="entry name" value="Diguanylate_Cyclase"/>
</dbReference>
<dbReference type="Gene3D" id="3.30.70.270">
    <property type="match status" value="1"/>
</dbReference>
<comment type="caution">
    <text evidence="3">The sequence shown here is derived from an EMBL/GenBank/DDBJ whole genome shotgun (WGS) entry which is preliminary data.</text>
</comment>
<dbReference type="SMART" id="SM00267">
    <property type="entry name" value="GGDEF"/>
    <property type="match status" value="1"/>
</dbReference>
<evidence type="ECO:0000313" key="3">
    <source>
        <dbReference type="EMBL" id="HIQ82672.1"/>
    </source>
</evidence>
<feature type="transmembrane region" description="Helical" evidence="1">
    <location>
        <begin position="190"/>
        <end position="221"/>
    </location>
</feature>
<dbReference type="PROSITE" id="PS50887">
    <property type="entry name" value="GGDEF"/>
    <property type="match status" value="1"/>
</dbReference>